<comment type="subcellular location">
    <subcellularLocation>
        <location evidence="1">Membrane</location>
        <topology evidence="1">Multi-pass membrane protein</topology>
    </subcellularLocation>
</comment>
<dbReference type="GO" id="GO:0030322">
    <property type="term" value="P:stabilization of membrane potential"/>
    <property type="evidence" value="ECO:0007669"/>
    <property type="project" value="TreeGrafter"/>
</dbReference>
<gene>
    <name evidence="7" type="ORF">NP493_1232g00053</name>
</gene>
<dbReference type="PANTHER" id="PTHR11003">
    <property type="entry name" value="POTASSIUM CHANNEL, SUBFAMILY K"/>
    <property type="match status" value="1"/>
</dbReference>
<evidence type="ECO:0000313" key="8">
    <source>
        <dbReference type="Proteomes" id="UP001209878"/>
    </source>
</evidence>
<dbReference type="EMBL" id="JAODUO010001232">
    <property type="protein sequence ID" value="KAK2168354.1"/>
    <property type="molecule type" value="Genomic_DNA"/>
</dbReference>
<name>A0AAD9NIG6_RIDPI</name>
<keyword evidence="3 6" id="KW-1133">Transmembrane helix</keyword>
<dbReference type="AlphaFoldDB" id="A0AAD9NIG6"/>
<organism evidence="7 8">
    <name type="scientific">Ridgeia piscesae</name>
    <name type="common">Tubeworm</name>
    <dbReference type="NCBI Taxonomy" id="27915"/>
    <lineage>
        <taxon>Eukaryota</taxon>
        <taxon>Metazoa</taxon>
        <taxon>Spiralia</taxon>
        <taxon>Lophotrochozoa</taxon>
        <taxon>Annelida</taxon>
        <taxon>Polychaeta</taxon>
        <taxon>Sedentaria</taxon>
        <taxon>Canalipalpata</taxon>
        <taxon>Sabellida</taxon>
        <taxon>Siboglinidae</taxon>
        <taxon>Ridgeia</taxon>
    </lineage>
</organism>
<dbReference type="Gene3D" id="1.10.287.70">
    <property type="match status" value="1"/>
</dbReference>
<dbReference type="SUPFAM" id="SSF81324">
    <property type="entry name" value="Voltage-gated potassium channels"/>
    <property type="match status" value="1"/>
</dbReference>
<comment type="caution">
    <text evidence="7">The sequence shown here is derived from an EMBL/GenBank/DDBJ whole genome shotgun (WGS) entry which is preliminary data.</text>
</comment>
<dbReference type="InterPro" id="IPR003280">
    <property type="entry name" value="2pore_dom_K_chnl"/>
</dbReference>
<reference evidence="7" key="1">
    <citation type="journal article" date="2023" name="Mol. Biol. Evol.">
        <title>Third-Generation Sequencing Reveals the Adaptive Role of the Epigenome in Three Deep-Sea Polychaetes.</title>
        <authorList>
            <person name="Perez M."/>
            <person name="Aroh O."/>
            <person name="Sun Y."/>
            <person name="Lan Y."/>
            <person name="Juniper S.K."/>
            <person name="Young C.R."/>
            <person name="Angers B."/>
            <person name="Qian P.Y."/>
        </authorList>
    </citation>
    <scope>NUCLEOTIDE SEQUENCE</scope>
    <source>
        <strain evidence="7">R07B-5</strain>
    </source>
</reference>
<dbReference type="GO" id="GO:0005886">
    <property type="term" value="C:plasma membrane"/>
    <property type="evidence" value="ECO:0007669"/>
    <property type="project" value="TreeGrafter"/>
</dbReference>
<sequence length="199" mass="22404">MTTQENNIGLSTLNPKSPHPSNASLPVTPLLATSRPPSPTHTTIQLPTQEDVTQNRREKCASCCKGFIAFLFSTVGLSTLMVAYTIMGGFIFRQLEAEREEKLKTGFVATQRWHVERLWDVTMEMNVFYKANWTTMADALFANYTQWVYTATTKHGWDGKDGDTELQWTFAGALLYSITVITTIVPGLHLVFLVFVMIM</sequence>
<accession>A0AAD9NIG6</accession>
<feature type="region of interest" description="Disordered" evidence="5">
    <location>
        <begin position="1"/>
        <end position="50"/>
    </location>
</feature>
<evidence type="ECO:0000256" key="5">
    <source>
        <dbReference type="SAM" id="MobiDB-lite"/>
    </source>
</evidence>
<keyword evidence="4 6" id="KW-0472">Membrane</keyword>
<feature type="transmembrane region" description="Helical" evidence="6">
    <location>
        <begin position="66"/>
        <end position="92"/>
    </location>
</feature>
<protein>
    <submittedName>
        <fullName evidence="7">Uncharacterized protein</fullName>
    </submittedName>
</protein>
<proteinExistence type="predicted"/>
<evidence type="ECO:0000256" key="2">
    <source>
        <dbReference type="ARBA" id="ARBA00022692"/>
    </source>
</evidence>
<feature type="compositionally biased region" description="Polar residues" evidence="5">
    <location>
        <begin position="1"/>
        <end position="25"/>
    </location>
</feature>
<dbReference type="Proteomes" id="UP001209878">
    <property type="component" value="Unassembled WGS sequence"/>
</dbReference>
<evidence type="ECO:0000256" key="6">
    <source>
        <dbReference type="SAM" id="Phobius"/>
    </source>
</evidence>
<evidence type="ECO:0000256" key="3">
    <source>
        <dbReference type="ARBA" id="ARBA00022989"/>
    </source>
</evidence>
<evidence type="ECO:0000256" key="1">
    <source>
        <dbReference type="ARBA" id="ARBA00004141"/>
    </source>
</evidence>
<feature type="transmembrane region" description="Helical" evidence="6">
    <location>
        <begin position="173"/>
        <end position="198"/>
    </location>
</feature>
<dbReference type="GO" id="GO:0015271">
    <property type="term" value="F:outward rectifier potassium channel activity"/>
    <property type="evidence" value="ECO:0007669"/>
    <property type="project" value="TreeGrafter"/>
</dbReference>
<dbReference type="GO" id="GO:0022841">
    <property type="term" value="F:potassium ion leak channel activity"/>
    <property type="evidence" value="ECO:0007669"/>
    <property type="project" value="TreeGrafter"/>
</dbReference>
<keyword evidence="2 6" id="KW-0812">Transmembrane</keyword>
<dbReference type="PANTHER" id="PTHR11003:SF352">
    <property type="entry name" value="BCDNA.GH04802-RELATED"/>
    <property type="match status" value="1"/>
</dbReference>
<keyword evidence="8" id="KW-1185">Reference proteome</keyword>
<evidence type="ECO:0000256" key="4">
    <source>
        <dbReference type="ARBA" id="ARBA00023136"/>
    </source>
</evidence>
<feature type="compositionally biased region" description="Polar residues" evidence="5">
    <location>
        <begin position="40"/>
        <end position="50"/>
    </location>
</feature>
<evidence type="ECO:0000313" key="7">
    <source>
        <dbReference type="EMBL" id="KAK2168354.1"/>
    </source>
</evidence>